<evidence type="ECO:0000256" key="1">
    <source>
        <dbReference type="ARBA" id="ARBA00001541"/>
    </source>
</evidence>
<evidence type="ECO:0000259" key="6">
    <source>
        <dbReference type="PROSITE" id="PS50123"/>
    </source>
</evidence>
<dbReference type="InterPro" id="IPR029063">
    <property type="entry name" value="SAM-dependent_MTases_sf"/>
</dbReference>
<dbReference type="PROSITE" id="PS50123">
    <property type="entry name" value="CHER"/>
    <property type="match status" value="1"/>
</dbReference>
<dbReference type="PANTHER" id="PTHR24422:SF19">
    <property type="entry name" value="CHEMOTAXIS PROTEIN METHYLTRANSFERASE"/>
    <property type="match status" value="1"/>
</dbReference>
<evidence type="ECO:0000313" key="7">
    <source>
        <dbReference type="EMBL" id="SHE68647.1"/>
    </source>
</evidence>
<dbReference type="Gene3D" id="3.40.50.150">
    <property type="entry name" value="Vaccinia Virus protein VP39"/>
    <property type="match status" value="1"/>
</dbReference>
<dbReference type="EMBL" id="FQUW01000008">
    <property type="protein sequence ID" value="SHE68647.1"/>
    <property type="molecule type" value="Genomic_DNA"/>
</dbReference>
<sequence length="262" mass="30754">MDFASFKEMMRRHFHLDLNSYKETQLRRRLDAYLVRRQLPDYGALFQKLVGDPAAYRSFVDYLTINVSEFFRDPERFRELESIILPGLLKEKRTLKIWSAGCAAGAEPYSVAIILEELTPGHLHHLEGTDIDQNILARAREGRYPPEAVRNVSPQRLARFFTREGNFYVIDEKLRRRVNFRRQDLLNDSFGRGYDLILCRNVTIYFTREAQDRLNDKLARALAPGGVLFIGGSEMIFNYRELDLEKIRTCFYRRRAAKGDNF</sequence>
<evidence type="ECO:0000256" key="3">
    <source>
        <dbReference type="ARBA" id="ARBA00022603"/>
    </source>
</evidence>
<protein>
    <recommendedName>
        <fullName evidence="2">protein-glutamate O-methyltransferase</fullName>
        <ecNumber evidence="2">2.1.1.80</ecNumber>
    </recommendedName>
</protein>
<name>A0A1M4VIG7_9FIRM</name>
<keyword evidence="8" id="KW-1185">Reference proteome</keyword>
<evidence type="ECO:0000313" key="8">
    <source>
        <dbReference type="Proteomes" id="UP000184196"/>
    </source>
</evidence>
<dbReference type="SUPFAM" id="SSF53335">
    <property type="entry name" value="S-adenosyl-L-methionine-dependent methyltransferases"/>
    <property type="match status" value="1"/>
</dbReference>
<dbReference type="EC" id="2.1.1.80" evidence="2"/>
<dbReference type="PRINTS" id="PR00996">
    <property type="entry name" value="CHERMTFRASE"/>
</dbReference>
<evidence type="ECO:0000256" key="4">
    <source>
        <dbReference type="ARBA" id="ARBA00022679"/>
    </source>
</evidence>
<dbReference type="Proteomes" id="UP000184196">
    <property type="component" value="Unassembled WGS sequence"/>
</dbReference>
<feature type="domain" description="CheR-type methyltransferase" evidence="6">
    <location>
        <begin position="1"/>
        <end position="257"/>
    </location>
</feature>
<gene>
    <name evidence="7" type="ORF">SAMN02745218_00665</name>
</gene>
<accession>A0A1M4VIG7</accession>
<dbReference type="InterPro" id="IPR000780">
    <property type="entry name" value="CheR_MeTrfase"/>
</dbReference>
<proteinExistence type="predicted"/>
<dbReference type="OrthoDB" id="9816309at2"/>
<dbReference type="PANTHER" id="PTHR24422">
    <property type="entry name" value="CHEMOTAXIS PROTEIN METHYLTRANSFERASE"/>
    <property type="match status" value="1"/>
</dbReference>
<dbReference type="GO" id="GO:0008983">
    <property type="term" value="F:protein-glutamate O-methyltransferase activity"/>
    <property type="evidence" value="ECO:0007669"/>
    <property type="project" value="UniProtKB-EC"/>
</dbReference>
<dbReference type="SUPFAM" id="SSF47757">
    <property type="entry name" value="Chemotaxis receptor methyltransferase CheR, N-terminal domain"/>
    <property type="match status" value="1"/>
</dbReference>
<dbReference type="Pfam" id="PF03705">
    <property type="entry name" value="CheR_N"/>
    <property type="match status" value="1"/>
</dbReference>
<dbReference type="Pfam" id="PF01739">
    <property type="entry name" value="CheR"/>
    <property type="match status" value="1"/>
</dbReference>
<dbReference type="AlphaFoldDB" id="A0A1M4VIG7"/>
<keyword evidence="5" id="KW-0949">S-adenosyl-L-methionine</keyword>
<evidence type="ECO:0000256" key="2">
    <source>
        <dbReference type="ARBA" id="ARBA00012534"/>
    </source>
</evidence>
<dbReference type="SMART" id="SM00138">
    <property type="entry name" value="MeTrc"/>
    <property type="match status" value="1"/>
</dbReference>
<reference evidence="8" key="1">
    <citation type="submission" date="2016-11" db="EMBL/GenBank/DDBJ databases">
        <authorList>
            <person name="Varghese N."/>
            <person name="Submissions S."/>
        </authorList>
    </citation>
    <scope>NUCLEOTIDE SEQUENCE [LARGE SCALE GENOMIC DNA]</scope>
    <source>
        <strain evidence="8">DSM 11792</strain>
    </source>
</reference>
<organism evidence="7 8">
    <name type="scientific">Desulfofundulus australicus DSM 11792</name>
    <dbReference type="NCBI Taxonomy" id="1121425"/>
    <lineage>
        <taxon>Bacteria</taxon>
        <taxon>Bacillati</taxon>
        <taxon>Bacillota</taxon>
        <taxon>Clostridia</taxon>
        <taxon>Eubacteriales</taxon>
        <taxon>Peptococcaceae</taxon>
        <taxon>Desulfofundulus</taxon>
    </lineage>
</organism>
<keyword evidence="3 7" id="KW-0489">Methyltransferase</keyword>
<dbReference type="InterPro" id="IPR036804">
    <property type="entry name" value="CheR_N_sf"/>
</dbReference>
<evidence type="ECO:0000256" key="5">
    <source>
        <dbReference type="ARBA" id="ARBA00022691"/>
    </source>
</evidence>
<dbReference type="CDD" id="cd02440">
    <property type="entry name" value="AdoMet_MTases"/>
    <property type="match status" value="1"/>
</dbReference>
<dbReference type="InterPro" id="IPR022641">
    <property type="entry name" value="CheR_N"/>
</dbReference>
<dbReference type="InterPro" id="IPR050903">
    <property type="entry name" value="Bact_Chemotaxis_MeTrfase"/>
</dbReference>
<comment type="catalytic activity">
    <reaction evidence="1">
        <text>L-glutamyl-[protein] + S-adenosyl-L-methionine = [protein]-L-glutamate 5-O-methyl ester + S-adenosyl-L-homocysteine</text>
        <dbReference type="Rhea" id="RHEA:24452"/>
        <dbReference type="Rhea" id="RHEA-COMP:10208"/>
        <dbReference type="Rhea" id="RHEA-COMP:10311"/>
        <dbReference type="ChEBI" id="CHEBI:29973"/>
        <dbReference type="ChEBI" id="CHEBI:57856"/>
        <dbReference type="ChEBI" id="CHEBI:59789"/>
        <dbReference type="ChEBI" id="CHEBI:82795"/>
        <dbReference type="EC" id="2.1.1.80"/>
    </reaction>
</comment>
<dbReference type="GO" id="GO:0032259">
    <property type="term" value="P:methylation"/>
    <property type="evidence" value="ECO:0007669"/>
    <property type="project" value="UniProtKB-KW"/>
</dbReference>
<dbReference type="RefSeq" id="WP_073163196.1">
    <property type="nucleotide sequence ID" value="NZ_FQUW01000008.1"/>
</dbReference>
<dbReference type="Gene3D" id="1.10.155.10">
    <property type="entry name" value="Chemotaxis receptor methyltransferase CheR, N-terminal domain"/>
    <property type="match status" value="1"/>
</dbReference>
<dbReference type="InterPro" id="IPR022642">
    <property type="entry name" value="CheR_C"/>
</dbReference>
<keyword evidence="4 7" id="KW-0808">Transferase</keyword>